<dbReference type="NCBIfam" id="TIGR00212">
    <property type="entry name" value="hemC"/>
    <property type="match status" value="1"/>
</dbReference>
<name>A0A7S4LG87_9EUGL</name>
<dbReference type="PANTHER" id="PTHR11557:SF0">
    <property type="entry name" value="PORPHOBILINOGEN DEAMINASE"/>
    <property type="match status" value="1"/>
</dbReference>
<keyword evidence="7" id="KW-0627">Porphyrin biosynthesis</keyword>
<dbReference type="SUPFAM" id="SSF53850">
    <property type="entry name" value="Periplasmic binding protein-like II"/>
    <property type="match status" value="1"/>
</dbReference>
<comment type="cofactor">
    <cofactor evidence="1">
        <name>dipyrromethane</name>
        <dbReference type="ChEBI" id="CHEBI:60342"/>
    </cofactor>
</comment>
<evidence type="ECO:0000313" key="11">
    <source>
        <dbReference type="EMBL" id="CAE0827118.1"/>
    </source>
</evidence>
<dbReference type="InterPro" id="IPR036803">
    <property type="entry name" value="Porphobilinogen_deaminase_C_sf"/>
</dbReference>
<dbReference type="UniPathway" id="UPA00251">
    <property type="reaction ID" value="UER00319"/>
</dbReference>
<dbReference type="PANTHER" id="PTHR11557">
    <property type="entry name" value="PORPHOBILINOGEN DEAMINASE"/>
    <property type="match status" value="1"/>
</dbReference>
<dbReference type="GO" id="GO:0006782">
    <property type="term" value="P:protoporphyrinogen IX biosynthetic process"/>
    <property type="evidence" value="ECO:0007669"/>
    <property type="project" value="UniProtKB-UniPathway"/>
</dbReference>
<sequence length="347" mass="37819">MAEAPHERGLIMQSRDSQLAMIQSNFVKDSIQKVHPQIQVDIHSGKTMGDRVLNVPLAKIGDKGLFTKELEEALLGKMADIAVHSLKDVPTKMTQGLVLGAILERHNPRDALVMRSDMRHLRLHSLPAGSVVGTSSVRRKAQLSHYFPHLQFQDVRGNLNTRLRKLEDSQNGYVALVLAVSGLERMNMHHHITEVLETTPERWFGYAVGQGALAVQNRDADADTIAYIQHLNHADTQRRCDAERALMKELEGGCHAPIAVETSVSGPSAAATDEATLTLTAAVYSLDGVQCVKDCISGPISTCESMGKELALILKQKGASEILHDTAVANAEAVKDHQKTVEAALKA</sequence>
<organism evidence="11">
    <name type="scientific">Eutreptiella gymnastica</name>
    <dbReference type="NCBI Taxonomy" id="73025"/>
    <lineage>
        <taxon>Eukaryota</taxon>
        <taxon>Discoba</taxon>
        <taxon>Euglenozoa</taxon>
        <taxon>Euglenida</taxon>
        <taxon>Spirocuta</taxon>
        <taxon>Euglenophyceae</taxon>
        <taxon>Eutreptiales</taxon>
        <taxon>Eutreptiaceae</taxon>
        <taxon>Eutreptiella</taxon>
    </lineage>
</organism>
<evidence type="ECO:0000259" key="10">
    <source>
        <dbReference type="Pfam" id="PF03900"/>
    </source>
</evidence>
<dbReference type="Pfam" id="PF03900">
    <property type="entry name" value="Porphobil_deamC"/>
    <property type="match status" value="1"/>
</dbReference>
<reference evidence="11" key="1">
    <citation type="submission" date="2021-01" db="EMBL/GenBank/DDBJ databases">
        <authorList>
            <person name="Corre E."/>
            <person name="Pelletier E."/>
            <person name="Niang G."/>
            <person name="Scheremetjew M."/>
            <person name="Finn R."/>
            <person name="Kale V."/>
            <person name="Holt S."/>
            <person name="Cochrane G."/>
            <person name="Meng A."/>
            <person name="Brown T."/>
            <person name="Cohen L."/>
        </authorList>
    </citation>
    <scope>NUCLEOTIDE SEQUENCE</scope>
    <source>
        <strain evidence="11">CCMP1594</strain>
    </source>
</reference>
<dbReference type="PROSITE" id="PS00533">
    <property type="entry name" value="PORPHOBILINOGEN_DEAM"/>
    <property type="match status" value="1"/>
</dbReference>
<dbReference type="FunFam" id="3.40.190.10:FF:000005">
    <property type="entry name" value="Porphobilinogen deaminase"/>
    <property type="match status" value="1"/>
</dbReference>
<evidence type="ECO:0000256" key="5">
    <source>
        <dbReference type="ARBA" id="ARBA00012655"/>
    </source>
</evidence>
<dbReference type="CDD" id="cd13645">
    <property type="entry name" value="PBP2_HuPBGD_like"/>
    <property type="match status" value="1"/>
</dbReference>
<dbReference type="PIRSF" id="PIRSF001438">
    <property type="entry name" value="4pyrrol_synth_OHMeBilane_synth"/>
    <property type="match status" value="1"/>
</dbReference>
<comment type="pathway">
    <text evidence="3">Porphyrin-containing compound metabolism; protoporphyrin-IX biosynthesis; coproporphyrinogen-III from 5-aminolevulinate: step 2/4.</text>
</comment>
<dbReference type="HAMAP" id="MF_00260">
    <property type="entry name" value="Porphobil_deam"/>
    <property type="match status" value="1"/>
</dbReference>
<protein>
    <recommendedName>
        <fullName evidence="5">hydroxymethylbilane synthase</fullName>
        <ecNumber evidence="5">2.5.1.61</ecNumber>
    </recommendedName>
    <alternativeName>
        <fullName evidence="8">Hydroxymethylbilane synthase</fullName>
    </alternativeName>
</protein>
<dbReference type="Gene3D" id="3.30.160.40">
    <property type="entry name" value="Porphobilinogen deaminase, C-terminal domain"/>
    <property type="match status" value="1"/>
</dbReference>
<feature type="domain" description="Porphobilinogen deaminase C-terminal" evidence="10">
    <location>
        <begin position="239"/>
        <end position="315"/>
    </location>
</feature>
<dbReference type="InterPro" id="IPR022418">
    <property type="entry name" value="Porphobilinogen_deaminase_C"/>
</dbReference>
<comment type="similarity">
    <text evidence="4">Belongs to the HMBS family.</text>
</comment>
<gene>
    <name evidence="11" type="ORF">EGYM00163_LOCUS38379</name>
</gene>
<dbReference type="InterPro" id="IPR022417">
    <property type="entry name" value="Porphobilin_deaminase_N"/>
</dbReference>
<dbReference type="GO" id="GO:0005737">
    <property type="term" value="C:cytoplasm"/>
    <property type="evidence" value="ECO:0007669"/>
    <property type="project" value="TreeGrafter"/>
</dbReference>
<dbReference type="EC" id="2.5.1.61" evidence="5"/>
<evidence type="ECO:0000256" key="8">
    <source>
        <dbReference type="ARBA" id="ARBA00033064"/>
    </source>
</evidence>
<proteinExistence type="inferred from homology"/>
<comment type="function">
    <text evidence="2">Tetrapolymerization of the monopyrrole PBG into the hydroxymethylbilane pre-uroporphyrinogen in several discrete steps.</text>
</comment>
<dbReference type="FunFam" id="3.40.190.10:FF:000004">
    <property type="entry name" value="Porphobilinogen deaminase"/>
    <property type="match status" value="1"/>
</dbReference>
<dbReference type="InterPro" id="IPR000860">
    <property type="entry name" value="HemC"/>
</dbReference>
<evidence type="ECO:0000256" key="1">
    <source>
        <dbReference type="ARBA" id="ARBA00001916"/>
    </source>
</evidence>
<dbReference type="SUPFAM" id="SSF54782">
    <property type="entry name" value="Porphobilinogen deaminase (hydroxymethylbilane synthase), C-terminal domain"/>
    <property type="match status" value="1"/>
</dbReference>
<dbReference type="EMBL" id="HBJA01111264">
    <property type="protein sequence ID" value="CAE0827118.1"/>
    <property type="molecule type" value="Transcribed_RNA"/>
</dbReference>
<dbReference type="PRINTS" id="PR00151">
    <property type="entry name" value="PORPHBDMNASE"/>
</dbReference>
<evidence type="ECO:0000256" key="3">
    <source>
        <dbReference type="ARBA" id="ARBA00004735"/>
    </source>
</evidence>
<evidence type="ECO:0000256" key="6">
    <source>
        <dbReference type="ARBA" id="ARBA00022679"/>
    </source>
</evidence>
<dbReference type="Pfam" id="PF01379">
    <property type="entry name" value="Porphobil_deam"/>
    <property type="match status" value="1"/>
</dbReference>
<evidence type="ECO:0000256" key="4">
    <source>
        <dbReference type="ARBA" id="ARBA00005638"/>
    </source>
</evidence>
<dbReference type="AlphaFoldDB" id="A0A7S4LG87"/>
<dbReference type="GO" id="GO:0004418">
    <property type="term" value="F:hydroxymethylbilane synthase activity"/>
    <property type="evidence" value="ECO:0007669"/>
    <property type="project" value="UniProtKB-EC"/>
</dbReference>
<evidence type="ECO:0000256" key="7">
    <source>
        <dbReference type="ARBA" id="ARBA00023244"/>
    </source>
</evidence>
<feature type="domain" description="Porphobilinogen deaminase N-terminal" evidence="9">
    <location>
        <begin position="12"/>
        <end position="224"/>
    </location>
</feature>
<accession>A0A7S4LG87</accession>
<keyword evidence="6" id="KW-0808">Transferase</keyword>
<evidence type="ECO:0000256" key="2">
    <source>
        <dbReference type="ARBA" id="ARBA00002869"/>
    </source>
</evidence>
<evidence type="ECO:0000259" key="9">
    <source>
        <dbReference type="Pfam" id="PF01379"/>
    </source>
</evidence>
<dbReference type="InterPro" id="IPR022419">
    <property type="entry name" value="Porphobilin_deaminase_cofac_BS"/>
</dbReference>
<dbReference type="Gene3D" id="3.40.190.10">
    <property type="entry name" value="Periplasmic binding protein-like II"/>
    <property type="match status" value="2"/>
</dbReference>